<dbReference type="Proteomes" id="UP000186819">
    <property type="component" value="Unassembled WGS sequence"/>
</dbReference>
<dbReference type="AlphaFoldDB" id="A0A1N6PTC1"/>
<name>A0A1N6PTC1_9RHOO</name>
<evidence type="ECO:0000313" key="1">
    <source>
        <dbReference type="EMBL" id="SIQ07576.1"/>
    </source>
</evidence>
<evidence type="ECO:0008006" key="3">
    <source>
        <dbReference type="Google" id="ProtNLM"/>
    </source>
</evidence>
<reference evidence="2" key="1">
    <citation type="submission" date="2017-01" db="EMBL/GenBank/DDBJ databases">
        <authorList>
            <person name="Varghese N."/>
            <person name="Submissions S."/>
        </authorList>
    </citation>
    <scope>NUCLEOTIDE SEQUENCE [LARGE SCALE GENOMIC DNA]</scope>
    <source>
        <strain evidence="2">ATCC 51758</strain>
    </source>
</reference>
<organism evidence="1 2">
    <name type="scientific">Aromatoleum tolulyticum</name>
    <dbReference type="NCBI Taxonomy" id="34027"/>
    <lineage>
        <taxon>Bacteria</taxon>
        <taxon>Pseudomonadati</taxon>
        <taxon>Pseudomonadota</taxon>
        <taxon>Betaproteobacteria</taxon>
        <taxon>Rhodocyclales</taxon>
        <taxon>Rhodocyclaceae</taxon>
        <taxon>Aromatoleum</taxon>
    </lineage>
</organism>
<protein>
    <recommendedName>
        <fullName evidence="3">Formylmethanofuran dehydrogenase subunit E domain-containing protein</fullName>
    </recommendedName>
</protein>
<evidence type="ECO:0000313" key="2">
    <source>
        <dbReference type="Proteomes" id="UP000186819"/>
    </source>
</evidence>
<dbReference type="SUPFAM" id="SSF143555">
    <property type="entry name" value="FwdE-like"/>
    <property type="match status" value="1"/>
</dbReference>
<proteinExistence type="predicted"/>
<accession>A0A1N6PTC1</accession>
<keyword evidence="2" id="KW-1185">Reference proteome</keyword>
<dbReference type="RefSeq" id="WP_076600706.1">
    <property type="nucleotide sequence ID" value="NZ_FTMD01000002.1"/>
</dbReference>
<dbReference type="OrthoDB" id="259311at2"/>
<dbReference type="STRING" id="34027.SAMN05421829_102190"/>
<dbReference type="EMBL" id="FTMD01000002">
    <property type="protein sequence ID" value="SIQ07576.1"/>
    <property type="molecule type" value="Genomic_DNA"/>
</dbReference>
<gene>
    <name evidence="1" type="ORF">SAMN05421829_102190</name>
</gene>
<sequence length="203" mass="21836">MRFPDFFADVRRIELRDPLAAFLGASEGGVIEYGYEDAVKLAGHSCPTVASAYMICVHALRALYGNERPERGGVSVAFRGRVDEGVTGVIASVVTLLTGAAHDGGFKGLGGRFVRRGLLDFAADLPLAMRFTRLDTGTAVDTQTDLSSVPAAPEMPELLGRCLQAPGDTELAARFGRLWQERVRRILIDHGDDPAVFRVDACG</sequence>